<evidence type="ECO:0000313" key="2">
    <source>
        <dbReference type="EMBL" id="USI71744.1"/>
    </source>
</evidence>
<name>A0ABY4X4D0_9SPHN</name>
<keyword evidence="1" id="KW-0812">Transmembrane</keyword>
<accession>A0ABY4X4D0</accession>
<evidence type="ECO:0000256" key="1">
    <source>
        <dbReference type="SAM" id="Phobius"/>
    </source>
</evidence>
<reference evidence="2" key="1">
    <citation type="journal article" date="2022" name="Toxins">
        <title>Genomic Analysis of Sphingopyxis sp. USTB-05 for Biodegrading Cyanobacterial Hepatotoxins.</title>
        <authorList>
            <person name="Liu C."/>
            <person name="Xu Q."/>
            <person name="Zhao Z."/>
            <person name="Zhang H."/>
            <person name="Liu X."/>
            <person name="Yin C."/>
            <person name="Liu Y."/>
            <person name="Yan H."/>
        </authorList>
    </citation>
    <scope>NUCLEOTIDE SEQUENCE</scope>
    <source>
        <strain evidence="2">NBD5</strain>
    </source>
</reference>
<dbReference type="EMBL" id="CP084930">
    <property type="protein sequence ID" value="USI71744.1"/>
    <property type="molecule type" value="Genomic_DNA"/>
</dbReference>
<feature type="transmembrane region" description="Helical" evidence="1">
    <location>
        <begin position="29"/>
        <end position="55"/>
    </location>
</feature>
<gene>
    <name evidence="2" type="ORF">LHA26_10445</name>
</gene>
<feature type="transmembrane region" description="Helical" evidence="1">
    <location>
        <begin position="62"/>
        <end position="80"/>
    </location>
</feature>
<keyword evidence="1" id="KW-0472">Membrane</keyword>
<evidence type="ECO:0000313" key="3">
    <source>
        <dbReference type="Proteomes" id="UP001056937"/>
    </source>
</evidence>
<evidence type="ECO:0008006" key="4">
    <source>
        <dbReference type="Google" id="ProtNLM"/>
    </source>
</evidence>
<dbReference type="RefSeq" id="WP_252165557.1">
    <property type="nucleotide sequence ID" value="NZ_CP084930.1"/>
</dbReference>
<organism evidence="2 3">
    <name type="scientific">Sphingomonas morindae</name>
    <dbReference type="NCBI Taxonomy" id="1541170"/>
    <lineage>
        <taxon>Bacteria</taxon>
        <taxon>Pseudomonadati</taxon>
        <taxon>Pseudomonadota</taxon>
        <taxon>Alphaproteobacteria</taxon>
        <taxon>Sphingomonadales</taxon>
        <taxon>Sphingomonadaceae</taxon>
        <taxon>Sphingomonas</taxon>
    </lineage>
</organism>
<protein>
    <recommendedName>
        <fullName evidence="4">PH domain-containing protein</fullName>
    </recommendedName>
</protein>
<sequence>MMMGSVTDRANGCAAAPAPDLRFAYHRGLVPLFALLLGLALAVAGLLHCAAALLWPWMARPLALFDAAVVVGALGLVRSFRVRPVLVLQDRLVLHAGWLARVSLPLACVRLRPHWSPGQLARPDLLDLALVGAPNIWLDIEPPLRRRGRLVRVIVHRLDDREAFVAALVARGRAPAVPR</sequence>
<proteinExistence type="predicted"/>
<keyword evidence="3" id="KW-1185">Reference proteome</keyword>
<keyword evidence="1" id="KW-1133">Transmembrane helix</keyword>
<dbReference type="Proteomes" id="UP001056937">
    <property type="component" value="Chromosome 1"/>
</dbReference>